<evidence type="ECO:0000313" key="2">
    <source>
        <dbReference type="Proteomes" id="UP000005953"/>
    </source>
</evidence>
<dbReference type="PANTHER" id="PTHR36057:SF1">
    <property type="entry name" value="LIPOPROTEIN LIPID ATTACHMENT SITE-LIKE PROTEIN, PUTATIVE (DUF1223)-RELATED"/>
    <property type="match status" value="1"/>
</dbReference>
<dbReference type="Pfam" id="PF06764">
    <property type="entry name" value="DUF1223"/>
    <property type="match status" value="1"/>
</dbReference>
<dbReference type="InterPro" id="IPR010634">
    <property type="entry name" value="DUF1223"/>
</dbReference>
<comment type="caution">
    <text evidence="1">The sequence shown here is derived from an EMBL/GenBank/DDBJ whole genome shotgun (WGS) entry which is preliminary data.</text>
</comment>
<dbReference type="HOGENOM" id="CLU_065609_1_0_6"/>
<evidence type="ECO:0000313" key="1">
    <source>
        <dbReference type="EMBL" id="EAR10583.1"/>
    </source>
</evidence>
<reference evidence="1 2" key="1">
    <citation type="submission" date="2006-02" db="EMBL/GenBank/DDBJ databases">
        <authorList>
            <person name="Pinhassi J."/>
            <person name="Pedros-Alio C."/>
            <person name="Ferriera S."/>
            <person name="Johnson J."/>
            <person name="Kravitz S."/>
            <person name="Halpern A."/>
            <person name="Remington K."/>
            <person name="Beeson K."/>
            <person name="Tran B."/>
            <person name="Rogers Y.-H."/>
            <person name="Friedman R."/>
            <person name="Venter J.C."/>
        </authorList>
    </citation>
    <scope>NUCLEOTIDE SEQUENCE [LARGE SCALE GENOMIC DNA]</scope>
    <source>
        <strain evidence="1 2">MED297</strain>
    </source>
</reference>
<name>A4BAX0_9GAMM</name>
<dbReference type="RefSeq" id="WP_008041786.1">
    <property type="nucleotide sequence ID" value="NZ_CH724149.1"/>
</dbReference>
<protein>
    <submittedName>
        <fullName evidence="1">Uncharacterized secreted protein</fullName>
    </submittedName>
</protein>
<dbReference type="InterPro" id="IPR036249">
    <property type="entry name" value="Thioredoxin-like_sf"/>
</dbReference>
<dbReference type="SUPFAM" id="SSF52833">
    <property type="entry name" value="Thioredoxin-like"/>
    <property type="match status" value="1"/>
</dbReference>
<dbReference type="OrthoDB" id="9808254at2"/>
<dbReference type="Proteomes" id="UP000005953">
    <property type="component" value="Unassembled WGS sequence"/>
</dbReference>
<dbReference type="STRING" id="314283.MED297_11225"/>
<accession>A4BAX0</accession>
<keyword evidence="2" id="KW-1185">Reference proteome</keyword>
<dbReference type="AlphaFoldDB" id="A4BAX0"/>
<dbReference type="EMBL" id="AAOE01000003">
    <property type="protein sequence ID" value="EAR10583.1"/>
    <property type="molecule type" value="Genomic_DNA"/>
</dbReference>
<gene>
    <name evidence="1" type="ORF">MED297_11225</name>
</gene>
<proteinExistence type="predicted"/>
<sequence length="241" mass="27502">MRRLTLLTVWLLCTAMKTLGEERHIFESSVEKTQVIELYTSEGCSSCPPADRWLSGYRDHPELFRGILPLAFHVDYWNWLGWQDPFSHTRYTGRQQAYAETKRLSQVYTPGILINSREWRAWFSGQREWPRDTESPGKLSVELSTDGQIRATFPTEMTMNFHVAVLGMGLSNRIGNGENRGKTLTHDFVVLHWQQAVGEPPWELTMPDLTTLPTGDKTAVAFWVSEPDKVAIVQATGGYLP</sequence>
<dbReference type="PANTHER" id="PTHR36057">
    <property type="match status" value="1"/>
</dbReference>
<organism evidence="1 2">
    <name type="scientific">Reinekea blandensis MED297</name>
    <dbReference type="NCBI Taxonomy" id="314283"/>
    <lineage>
        <taxon>Bacteria</taxon>
        <taxon>Pseudomonadati</taxon>
        <taxon>Pseudomonadota</taxon>
        <taxon>Gammaproteobacteria</taxon>
        <taxon>Oceanospirillales</taxon>
        <taxon>Saccharospirillaceae</taxon>
        <taxon>Reinekea</taxon>
    </lineage>
</organism>